<gene>
    <name evidence="12" type="ORF">SBAD_LOCUS8342</name>
</gene>
<dbReference type="OrthoDB" id="6264244at2759"/>
<evidence type="ECO:0000256" key="6">
    <source>
        <dbReference type="ARBA" id="ARBA00023136"/>
    </source>
</evidence>
<dbReference type="InterPro" id="IPR036284">
    <property type="entry name" value="GGL_sf"/>
</dbReference>
<evidence type="ECO:0000256" key="5">
    <source>
        <dbReference type="ARBA" id="ARBA00022481"/>
    </source>
</evidence>
<evidence type="ECO:0000256" key="8">
    <source>
        <dbReference type="ARBA" id="ARBA00023288"/>
    </source>
</evidence>
<proteinExistence type="inferred from homology"/>
<evidence type="ECO:0000256" key="9">
    <source>
        <dbReference type="ARBA" id="ARBA00023289"/>
    </source>
</evidence>
<reference evidence="14" key="1">
    <citation type="submission" date="2016-06" db="UniProtKB">
        <authorList>
            <consortium name="WormBaseParasite"/>
        </authorList>
    </citation>
    <scope>IDENTIFICATION</scope>
</reference>
<comment type="subunit">
    <text evidence="10">G proteins are composed of 3 units, alpha, beta and gamma. Interacts with gpb-1 and gpb-2.</text>
</comment>
<dbReference type="GO" id="GO:0031681">
    <property type="term" value="F:G-protein beta-subunit binding"/>
    <property type="evidence" value="ECO:0007669"/>
    <property type="project" value="InterPro"/>
</dbReference>
<dbReference type="WBParaSite" id="SBAD_0000865101-mRNA-1">
    <property type="protein sequence ID" value="SBAD_0000865101-mRNA-1"/>
    <property type="gene ID" value="SBAD_0000865101"/>
</dbReference>
<evidence type="ECO:0000256" key="3">
    <source>
        <dbReference type="ARBA" id="ARBA00016111"/>
    </source>
</evidence>
<dbReference type="EMBL" id="UZAM01011499">
    <property type="protein sequence ID" value="VDP16619.1"/>
    <property type="molecule type" value="Genomic_DNA"/>
</dbReference>
<keyword evidence="9" id="KW-0636">Prenylation</keyword>
<dbReference type="GO" id="GO:0005834">
    <property type="term" value="C:heterotrimeric G-protein complex"/>
    <property type="evidence" value="ECO:0007669"/>
    <property type="project" value="InterPro"/>
</dbReference>
<dbReference type="InterPro" id="IPR001770">
    <property type="entry name" value="G-protein_gamma"/>
</dbReference>
<dbReference type="CDD" id="cd00068">
    <property type="entry name" value="GGL"/>
    <property type="match status" value="1"/>
</dbReference>
<evidence type="ECO:0000259" key="11">
    <source>
        <dbReference type="PROSITE" id="PS50058"/>
    </source>
</evidence>
<dbReference type="FunFam" id="4.10.260.10:FF:000001">
    <property type="entry name" value="Guanine nucleotide-binding protein subunit gamma"/>
    <property type="match status" value="1"/>
</dbReference>
<dbReference type="SMART" id="SM00224">
    <property type="entry name" value="GGL"/>
    <property type="match status" value="1"/>
</dbReference>
<reference evidence="12 13" key="2">
    <citation type="submission" date="2018-11" db="EMBL/GenBank/DDBJ databases">
        <authorList>
            <consortium name="Pathogen Informatics"/>
        </authorList>
    </citation>
    <scope>NUCLEOTIDE SEQUENCE [LARGE SCALE GENOMIC DNA]</scope>
</reference>
<evidence type="ECO:0000256" key="10">
    <source>
        <dbReference type="ARBA" id="ARBA00062735"/>
    </source>
</evidence>
<sequence>MLSREKADFQHIRLLTEQLRRELHVKRIPVSQASNDLVKYVSDHQRQDVLVCGFSSPSENPFRQKSSFSCSMI</sequence>
<keyword evidence="7" id="KW-0807">Transducer</keyword>
<name>A0A183IXJ4_9BILA</name>
<dbReference type="SMART" id="SM01224">
    <property type="entry name" value="G_gamma"/>
    <property type="match status" value="1"/>
</dbReference>
<organism evidence="14">
    <name type="scientific">Soboliphyme baturini</name>
    <dbReference type="NCBI Taxonomy" id="241478"/>
    <lineage>
        <taxon>Eukaryota</taxon>
        <taxon>Metazoa</taxon>
        <taxon>Ecdysozoa</taxon>
        <taxon>Nematoda</taxon>
        <taxon>Enoplea</taxon>
        <taxon>Dorylaimia</taxon>
        <taxon>Dioctophymatida</taxon>
        <taxon>Dioctophymatoidea</taxon>
        <taxon>Soboliphymatidae</taxon>
        <taxon>Soboliphyme</taxon>
    </lineage>
</organism>
<dbReference type="PROSITE" id="PS50058">
    <property type="entry name" value="G_PROTEIN_GAMMA"/>
    <property type="match status" value="1"/>
</dbReference>
<accession>A0A183IXJ4</accession>
<protein>
    <recommendedName>
        <fullName evidence="3">Guanine nucleotide-binding protein subunit gamma</fullName>
    </recommendedName>
</protein>
<dbReference type="SUPFAM" id="SSF48670">
    <property type="entry name" value="Transducin (heterotrimeric G protein), gamma chain"/>
    <property type="match status" value="1"/>
</dbReference>
<evidence type="ECO:0000256" key="1">
    <source>
        <dbReference type="ARBA" id="ARBA00004342"/>
    </source>
</evidence>
<keyword evidence="5" id="KW-0488">Methylation</keyword>
<keyword evidence="6" id="KW-0472">Membrane</keyword>
<evidence type="ECO:0000313" key="13">
    <source>
        <dbReference type="Proteomes" id="UP000270296"/>
    </source>
</evidence>
<evidence type="ECO:0000256" key="7">
    <source>
        <dbReference type="ARBA" id="ARBA00023224"/>
    </source>
</evidence>
<dbReference type="PANTHER" id="PTHR13809">
    <property type="entry name" value="GUANINE NUCLEOTIDE-BINDING PROTEIN GAMMA SUBUNIT"/>
    <property type="match status" value="1"/>
</dbReference>
<keyword evidence="8" id="KW-0449">Lipoprotein</keyword>
<comment type="similarity">
    <text evidence="2">Belongs to the G protein gamma family.</text>
</comment>
<dbReference type="Gene3D" id="4.10.260.10">
    <property type="entry name" value="Transducin (heterotrimeric G protein), gamma chain"/>
    <property type="match status" value="1"/>
</dbReference>
<feature type="domain" description="G protein gamma" evidence="11">
    <location>
        <begin position="5"/>
        <end position="73"/>
    </location>
</feature>
<evidence type="ECO:0000256" key="4">
    <source>
        <dbReference type="ARBA" id="ARBA00022475"/>
    </source>
</evidence>
<evidence type="ECO:0000313" key="12">
    <source>
        <dbReference type="EMBL" id="VDP16619.1"/>
    </source>
</evidence>
<keyword evidence="4" id="KW-1003">Cell membrane</keyword>
<dbReference type="Proteomes" id="UP000270296">
    <property type="component" value="Unassembled WGS sequence"/>
</dbReference>
<dbReference type="AlphaFoldDB" id="A0A183IXJ4"/>
<comment type="subcellular location">
    <subcellularLocation>
        <location evidence="1">Cell membrane</location>
        <topology evidence="1">Lipid-anchor</topology>
        <orientation evidence="1">Cytoplasmic side</orientation>
    </subcellularLocation>
</comment>
<dbReference type="InterPro" id="IPR015898">
    <property type="entry name" value="G-protein_gamma-like_dom"/>
</dbReference>
<evidence type="ECO:0000313" key="14">
    <source>
        <dbReference type="WBParaSite" id="SBAD_0000865101-mRNA-1"/>
    </source>
</evidence>
<evidence type="ECO:0000256" key="2">
    <source>
        <dbReference type="ARBA" id="ARBA00007431"/>
    </source>
</evidence>
<dbReference type="GO" id="GO:0007186">
    <property type="term" value="P:G protein-coupled receptor signaling pathway"/>
    <property type="evidence" value="ECO:0007669"/>
    <property type="project" value="InterPro"/>
</dbReference>
<keyword evidence="13" id="KW-1185">Reference proteome</keyword>
<dbReference type="Pfam" id="PF00631">
    <property type="entry name" value="G-gamma"/>
    <property type="match status" value="1"/>
</dbReference>